<evidence type="ECO:0000256" key="1">
    <source>
        <dbReference type="SAM" id="MobiDB-lite"/>
    </source>
</evidence>
<dbReference type="InterPro" id="IPR029063">
    <property type="entry name" value="SAM-dependent_MTases_sf"/>
</dbReference>
<protein>
    <recommendedName>
        <fullName evidence="4">S-adenosyl methyltransferase</fullName>
    </recommendedName>
</protein>
<dbReference type="EMBL" id="BOMQ01000031">
    <property type="protein sequence ID" value="GIE49220.1"/>
    <property type="molecule type" value="Genomic_DNA"/>
</dbReference>
<dbReference type="AlphaFoldDB" id="A0A919MTK8"/>
<dbReference type="SUPFAM" id="SSF53335">
    <property type="entry name" value="S-adenosyl-L-methionine-dependent methyltransferases"/>
    <property type="match status" value="1"/>
</dbReference>
<keyword evidence="3" id="KW-1185">Reference proteome</keyword>
<dbReference type="Pfam" id="PF04672">
    <property type="entry name" value="Methyltransf_19"/>
    <property type="match status" value="1"/>
</dbReference>
<evidence type="ECO:0000313" key="3">
    <source>
        <dbReference type="Proteomes" id="UP000647172"/>
    </source>
</evidence>
<dbReference type="Proteomes" id="UP000647172">
    <property type="component" value="Unassembled WGS sequence"/>
</dbReference>
<name>A0A919MTK8_9ACTN</name>
<dbReference type="Gene3D" id="3.40.50.150">
    <property type="entry name" value="Vaccinia Virus protein VP39"/>
    <property type="match status" value="1"/>
</dbReference>
<sequence length="264" mass="28498">MDHVDPTVAHPARRYNYWLGGKDHFAADRASGDLLAARFPTARTAARENRDFLRRTVSHLAGAGIRQFLDIGTGLPVPDNTHQIAQRVAPESRVLYVDNDPIVMTHARALTVGTARGRTGYLEADLRDPAAILGHPELAAVLELDRPVALLLVAVLHFLHDDAQAEAVVRQLLDALPAGSCLVASNLTLDYAPPEQIAAHEDLLARGHTDARARSAAQFGRFFDGLELVAPGIVAVSDWRPDRPAEQRPAPADVAINGAVGRKP</sequence>
<gene>
    <name evidence="2" type="ORF">Ani05nite_27540</name>
</gene>
<dbReference type="PIRSF" id="PIRSF017393">
    <property type="entry name" value="MTase_SAV2177"/>
    <property type="match status" value="1"/>
</dbReference>
<evidence type="ECO:0008006" key="4">
    <source>
        <dbReference type="Google" id="ProtNLM"/>
    </source>
</evidence>
<accession>A0A919MTK8</accession>
<proteinExistence type="predicted"/>
<evidence type="ECO:0000313" key="2">
    <source>
        <dbReference type="EMBL" id="GIE49220.1"/>
    </source>
</evidence>
<reference evidence="2" key="1">
    <citation type="submission" date="2021-01" db="EMBL/GenBank/DDBJ databases">
        <title>Whole genome shotgun sequence of Actinoplanes nipponensis NBRC 14063.</title>
        <authorList>
            <person name="Komaki H."/>
            <person name="Tamura T."/>
        </authorList>
    </citation>
    <scope>NUCLEOTIDE SEQUENCE</scope>
    <source>
        <strain evidence="2">NBRC 14063</strain>
    </source>
</reference>
<feature type="region of interest" description="Disordered" evidence="1">
    <location>
        <begin position="240"/>
        <end position="264"/>
    </location>
</feature>
<comment type="caution">
    <text evidence="2">The sequence shown here is derived from an EMBL/GenBank/DDBJ whole genome shotgun (WGS) entry which is preliminary data.</text>
</comment>
<dbReference type="InterPro" id="IPR006764">
    <property type="entry name" value="SAM_dep_MeTrfase_SAV2177_type"/>
</dbReference>
<organism evidence="2 3">
    <name type="scientific">Actinoplanes nipponensis</name>
    <dbReference type="NCBI Taxonomy" id="135950"/>
    <lineage>
        <taxon>Bacteria</taxon>
        <taxon>Bacillati</taxon>
        <taxon>Actinomycetota</taxon>
        <taxon>Actinomycetes</taxon>
        <taxon>Micromonosporales</taxon>
        <taxon>Micromonosporaceae</taxon>
        <taxon>Actinoplanes</taxon>
    </lineage>
</organism>
<dbReference type="RefSeq" id="WP_377882413.1">
    <property type="nucleotide sequence ID" value="NZ_BAAAYJ010000045.1"/>
</dbReference>